<keyword evidence="4" id="KW-1185">Reference proteome</keyword>
<evidence type="ECO:0000256" key="1">
    <source>
        <dbReference type="SAM" id="MobiDB-lite"/>
    </source>
</evidence>
<organism evidence="3 4">
    <name type="scientific">Dentiscutata erythropus</name>
    <dbReference type="NCBI Taxonomy" id="1348616"/>
    <lineage>
        <taxon>Eukaryota</taxon>
        <taxon>Fungi</taxon>
        <taxon>Fungi incertae sedis</taxon>
        <taxon>Mucoromycota</taxon>
        <taxon>Glomeromycotina</taxon>
        <taxon>Glomeromycetes</taxon>
        <taxon>Diversisporales</taxon>
        <taxon>Gigasporaceae</taxon>
        <taxon>Dentiscutata</taxon>
    </lineage>
</organism>
<dbReference type="GO" id="GO:0017025">
    <property type="term" value="F:TBP-class protein binding"/>
    <property type="evidence" value="ECO:0007669"/>
    <property type="project" value="InterPro"/>
</dbReference>
<dbReference type="InterPro" id="IPR022707">
    <property type="entry name" value="Mot1_central_dom"/>
</dbReference>
<reference evidence="3" key="1">
    <citation type="submission" date="2021-06" db="EMBL/GenBank/DDBJ databases">
        <authorList>
            <person name="Kallberg Y."/>
            <person name="Tangrot J."/>
            <person name="Rosling A."/>
        </authorList>
    </citation>
    <scope>NUCLEOTIDE SEQUENCE</scope>
    <source>
        <strain evidence="3">MA453B</strain>
    </source>
</reference>
<dbReference type="InterPro" id="IPR016024">
    <property type="entry name" value="ARM-type_fold"/>
</dbReference>
<sequence>SDDDVRAVAASILIPIADYFVQLAPNKIPEIVTVLWDCLKDLKDDLTASTASADASDQRLYPFFRHTITSVRVAVLNTLLTFLGMDEVEEWVDHRTFSLVFQNIIVEEKRDVLYISLKVWSRLLSHVSKPVEKNKLFNFTSQHIGSWFSIVMTPLGTPIERRLFYIPDGPIPMETTPITVTSPSNNSRRRNSNRNNNGGDIAVTSGGYSIDTGMLQQDFALVSVDTILRGRVIASKGLGMLMSCWPSESLESTFKEYIINCLSSSWALSKQLAAVITEEWSRSVMEKEPQNNQSSLIQNLPLASILSNAMISILESNPPRECQAMLNTFVSVGKVNSDIIPPLPTYVLGEKIQTDNSTSLFGIEIAAEFSTDVFNNLLSHVSVKNRRSSNDDTQSQLQDRQRRVVSSIGYYEASKQKNDTIVFAAIAGAVVALRVLPSKLNPVIRSIMNSIKSEENFELQKRSASTLASLVELCSYEDNTIR</sequence>
<dbReference type="OrthoDB" id="2424550at2759"/>
<evidence type="ECO:0000259" key="2">
    <source>
        <dbReference type="Pfam" id="PF12054"/>
    </source>
</evidence>
<dbReference type="PANTHER" id="PTHR36498">
    <property type="entry name" value="TATA-BINDING PROTEIN-ASSOCIATED FACTOR 172"/>
    <property type="match status" value="1"/>
</dbReference>
<feature type="non-terminal residue" evidence="3">
    <location>
        <position position="482"/>
    </location>
</feature>
<feature type="non-terminal residue" evidence="3">
    <location>
        <position position="1"/>
    </location>
</feature>
<dbReference type="GO" id="GO:0003677">
    <property type="term" value="F:DNA binding"/>
    <property type="evidence" value="ECO:0007669"/>
    <property type="project" value="InterPro"/>
</dbReference>
<dbReference type="SUPFAM" id="SSF48371">
    <property type="entry name" value="ARM repeat"/>
    <property type="match status" value="1"/>
</dbReference>
<evidence type="ECO:0000313" key="4">
    <source>
        <dbReference type="Proteomes" id="UP000789405"/>
    </source>
</evidence>
<proteinExistence type="predicted"/>
<dbReference type="AlphaFoldDB" id="A0A9N9JZD3"/>
<dbReference type="EMBL" id="CAJVPY010037937">
    <property type="protein sequence ID" value="CAG8803447.1"/>
    <property type="molecule type" value="Genomic_DNA"/>
</dbReference>
<feature type="domain" description="Mot1 central" evidence="2">
    <location>
        <begin position="119"/>
        <end position="476"/>
    </location>
</feature>
<dbReference type="GO" id="GO:0016887">
    <property type="term" value="F:ATP hydrolysis activity"/>
    <property type="evidence" value="ECO:0007669"/>
    <property type="project" value="InterPro"/>
</dbReference>
<comment type="caution">
    <text evidence="3">The sequence shown here is derived from an EMBL/GenBank/DDBJ whole genome shotgun (WGS) entry which is preliminary data.</text>
</comment>
<dbReference type="PANTHER" id="PTHR36498:SF1">
    <property type="entry name" value="TATA-BINDING PROTEIN-ASSOCIATED FACTOR 172"/>
    <property type="match status" value="1"/>
</dbReference>
<dbReference type="InterPro" id="IPR044972">
    <property type="entry name" value="Mot1"/>
</dbReference>
<protein>
    <submittedName>
        <fullName evidence="3">1104_t:CDS:1</fullName>
    </submittedName>
</protein>
<accession>A0A9N9JZD3</accession>
<dbReference type="Pfam" id="PF12054">
    <property type="entry name" value="DUF3535"/>
    <property type="match status" value="1"/>
</dbReference>
<dbReference type="Proteomes" id="UP000789405">
    <property type="component" value="Unassembled WGS sequence"/>
</dbReference>
<feature type="region of interest" description="Disordered" evidence="1">
    <location>
        <begin position="175"/>
        <end position="200"/>
    </location>
</feature>
<name>A0A9N9JZD3_9GLOM</name>
<evidence type="ECO:0000313" key="3">
    <source>
        <dbReference type="EMBL" id="CAG8803447.1"/>
    </source>
</evidence>
<gene>
    <name evidence="3" type="ORF">DERYTH_LOCUS23887</name>
</gene>